<keyword evidence="1" id="KW-0732">Signal</keyword>
<keyword evidence="3" id="KW-1185">Reference proteome</keyword>
<proteinExistence type="predicted"/>
<evidence type="ECO:0000313" key="4">
    <source>
        <dbReference type="WBParaSite" id="HPLM_0000141801-mRNA-1"/>
    </source>
</evidence>
<dbReference type="WBParaSite" id="HPLM_0000141801-mRNA-1">
    <property type="protein sequence ID" value="HPLM_0000141801-mRNA-1"/>
    <property type="gene ID" value="HPLM_0000141801"/>
</dbReference>
<reference evidence="2 3" key="2">
    <citation type="submission" date="2018-11" db="EMBL/GenBank/DDBJ databases">
        <authorList>
            <consortium name="Pathogen Informatics"/>
        </authorList>
    </citation>
    <scope>NUCLEOTIDE SEQUENCE [LARGE SCALE GENOMIC DNA]</scope>
    <source>
        <strain evidence="2 3">MHpl1</strain>
    </source>
</reference>
<gene>
    <name evidence="2" type="ORF">HPLM_LOCUS1416</name>
</gene>
<dbReference type="AlphaFoldDB" id="A0A0N4VVU8"/>
<dbReference type="EMBL" id="UZAF01001866">
    <property type="protein sequence ID" value="VDO09433.1"/>
    <property type="molecule type" value="Genomic_DNA"/>
</dbReference>
<organism evidence="4">
    <name type="scientific">Haemonchus placei</name>
    <name type="common">Barber's pole worm</name>
    <dbReference type="NCBI Taxonomy" id="6290"/>
    <lineage>
        <taxon>Eukaryota</taxon>
        <taxon>Metazoa</taxon>
        <taxon>Ecdysozoa</taxon>
        <taxon>Nematoda</taxon>
        <taxon>Chromadorea</taxon>
        <taxon>Rhabditida</taxon>
        <taxon>Rhabditina</taxon>
        <taxon>Rhabditomorpha</taxon>
        <taxon>Strongyloidea</taxon>
        <taxon>Trichostrongylidae</taxon>
        <taxon>Haemonchus</taxon>
    </lineage>
</organism>
<evidence type="ECO:0000313" key="3">
    <source>
        <dbReference type="Proteomes" id="UP000268014"/>
    </source>
</evidence>
<dbReference type="Proteomes" id="UP000268014">
    <property type="component" value="Unassembled WGS sequence"/>
</dbReference>
<evidence type="ECO:0000313" key="2">
    <source>
        <dbReference type="EMBL" id="VDO09433.1"/>
    </source>
</evidence>
<sequence>MKCDFYTITLSIITGVVASPISDLIERTVVDEDSILSIPSPASALGMLDISEQKATPSSSIGDKGGIFGGRAIRAIPGARGKLRGEIRDDSNNSCAYFWSTNLKQSRSVGSADHTQLFYLFI</sequence>
<evidence type="ECO:0000256" key="1">
    <source>
        <dbReference type="SAM" id="SignalP"/>
    </source>
</evidence>
<dbReference type="OrthoDB" id="5986054at2759"/>
<feature type="chain" id="PRO_5043123271" evidence="1">
    <location>
        <begin position="19"/>
        <end position="122"/>
    </location>
</feature>
<name>A0A0N4VVU8_HAEPC</name>
<protein>
    <submittedName>
        <fullName evidence="4">Secreted protein</fullName>
    </submittedName>
</protein>
<accession>A0A0N4VVU8</accession>
<feature type="signal peptide" evidence="1">
    <location>
        <begin position="1"/>
        <end position="18"/>
    </location>
</feature>
<reference evidence="4" key="1">
    <citation type="submission" date="2017-02" db="UniProtKB">
        <authorList>
            <consortium name="WormBaseParasite"/>
        </authorList>
    </citation>
    <scope>IDENTIFICATION</scope>
</reference>